<dbReference type="PANTHER" id="PTHR43357">
    <property type="entry name" value="INNER MEMBRANE ABC TRANSPORTER PERMEASE PROTEIN YDCV"/>
    <property type="match status" value="1"/>
</dbReference>
<comment type="subcellular location">
    <subcellularLocation>
        <location evidence="1">Cell inner membrane</location>
        <topology evidence="1">Multi-pass membrane protein</topology>
    </subcellularLocation>
    <subcellularLocation>
        <location evidence="8">Cell membrane</location>
        <topology evidence="8">Multi-pass membrane protein</topology>
    </subcellularLocation>
</comment>
<feature type="transmembrane region" description="Helical" evidence="8">
    <location>
        <begin position="477"/>
        <end position="495"/>
    </location>
</feature>
<dbReference type="Proteomes" id="UP000388235">
    <property type="component" value="Chromosome"/>
</dbReference>
<protein>
    <submittedName>
        <fullName evidence="10">ABC transporter permease subunit</fullName>
    </submittedName>
</protein>
<dbReference type="FunFam" id="1.10.3720.10:FF:000088">
    <property type="entry name" value="Iron(III) ABC transporter, permease protein"/>
    <property type="match status" value="1"/>
</dbReference>
<dbReference type="PANTHER" id="PTHR43357:SF3">
    <property type="entry name" value="FE(3+)-TRANSPORT SYSTEM PERMEASE PROTEIN FBPB 2"/>
    <property type="match status" value="1"/>
</dbReference>
<feature type="transmembrane region" description="Helical" evidence="8">
    <location>
        <begin position="325"/>
        <end position="349"/>
    </location>
</feature>
<accession>A0A5Q2Q972</accession>
<keyword evidence="4" id="KW-0997">Cell inner membrane</keyword>
<feature type="transmembrane region" description="Helical" evidence="8">
    <location>
        <begin position="293"/>
        <end position="313"/>
    </location>
</feature>
<feature type="transmembrane region" description="Helical" evidence="8">
    <location>
        <begin position="98"/>
        <end position="121"/>
    </location>
</feature>
<keyword evidence="3" id="KW-1003">Cell membrane</keyword>
<dbReference type="GO" id="GO:0055085">
    <property type="term" value="P:transmembrane transport"/>
    <property type="evidence" value="ECO:0007669"/>
    <property type="project" value="InterPro"/>
</dbReference>
<gene>
    <name evidence="10" type="ORF">GH975_11560</name>
</gene>
<feature type="transmembrane region" description="Helical" evidence="8">
    <location>
        <begin position="158"/>
        <end position="180"/>
    </location>
</feature>
<organism evidence="10 11">
    <name type="scientific">Litorivicinus lipolyticus</name>
    <dbReference type="NCBI Taxonomy" id="418701"/>
    <lineage>
        <taxon>Bacteria</taxon>
        <taxon>Pseudomonadati</taxon>
        <taxon>Pseudomonadota</taxon>
        <taxon>Gammaproteobacteria</taxon>
        <taxon>Oceanospirillales</taxon>
        <taxon>Litorivicinaceae</taxon>
        <taxon>Litorivicinus</taxon>
    </lineage>
</organism>
<evidence type="ECO:0000256" key="3">
    <source>
        <dbReference type="ARBA" id="ARBA00022475"/>
    </source>
</evidence>
<dbReference type="InterPro" id="IPR035906">
    <property type="entry name" value="MetI-like_sf"/>
</dbReference>
<keyword evidence="7 8" id="KW-0472">Membrane</keyword>
<dbReference type="GO" id="GO:0005886">
    <property type="term" value="C:plasma membrane"/>
    <property type="evidence" value="ECO:0007669"/>
    <property type="project" value="UniProtKB-SubCell"/>
</dbReference>
<dbReference type="PROSITE" id="PS50928">
    <property type="entry name" value="ABC_TM1"/>
    <property type="match status" value="2"/>
</dbReference>
<dbReference type="SUPFAM" id="SSF161098">
    <property type="entry name" value="MetI-like"/>
    <property type="match status" value="2"/>
</dbReference>
<dbReference type="EMBL" id="CP045871">
    <property type="protein sequence ID" value="QGG81349.1"/>
    <property type="molecule type" value="Genomic_DNA"/>
</dbReference>
<feature type="transmembrane region" description="Helical" evidence="8">
    <location>
        <begin position="200"/>
        <end position="219"/>
    </location>
</feature>
<dbReference type="AlphaFoldDB" id="A0A5Q2Q972"/>
<proteinExistence type="inferred from homology"/>
<dbReference type="Pfam" id="PF00528">
    <property type="entry name" value="BPD_transp_1"/>
    <property type="match status" value="1"/>
</dbReference>
<keyword evidence="11" id="KW-1185">Reference proteome</keyword>
<comment type="similarity">
    <text evidence="8">Belongs to the binding-protein-dependent transport system permease family.</text>
</comment>
<feature type="transmembrane region" description="Helical" evidence="8">
    <location>
        <begin position="57"/>
        <end position="78"/>
    </location>
</feature>
<keyword evidence="5 8" id="KW-0812">Transmembrane</keyword>
<feature type="transmembrane region" description="Helical" evidence="8">
    <location>
        <begin position="26"/>
        <end position="50"/>
    </location>
</feature>
<reference evidence="10 11" key="1">
    <citation type="submission" date="2019-11" db="EMBL/GenBank/DDBJ databases">
        <authorList>
            <person name="Khan S.A."/>
            <person name="Jeon C.O."/>
            <person name="Chun B.H."/>
        </authorList>
    </citation>
    <scope>NUCLEOTIDE SEQUENCE [LARGE SCALE GENOMIC DNA]</scope>
    <source>
        <strain evidence="10 11">IMCC 1097</strain>
    </source>
</reference>
<evidence type="ECO:0000256" key="8">
    <source>
        <dbReference type="RuleBase" id="RU363032"/>
    </source>
</evidence>
<evidence type="ECO:0000256" key="1">
    <source>
        <dbReference type="ARBA" id="ARBA00004429"/>
    </source>
</evidence>
<feature type="domain" description="ABC transmembrane type-1" evidence="9">
    <location>
        <begin position="289"/>
        <end position="494"/>
    </location>
</feature>
<evidence type="ECO:0000256" key="2">
    <source>
        <dbReference type="ARBA" id="ARBA00022448"/>
    </source>
</evidence>
<keyword evidence="6 8" id="KW-1133">Transmembrane helix</keyword>
<keyword evidence="2 8" id="KW-0813">Transport</keyword>
<feature type="transmembrane region" description="Helical" evidence="8">
    <location>
        <begin position="250"/>
        <end position="273"/>
    </location>
</feature>
<sequence length="504" mass="53563">MGLFGQSDVWAHLVDTRLPQYLSNSFGLVVGVSLGVVLFGVPSAALVSLCDFPGRRALSLALLLPLAFPAYILAYTYTGLLDPAGPMARWIDPRALDSIRSLPGAAVMLSLVLYPYVYLLARASFLSRSASTLEVGRTLGLTPLRSTIKLALPMARPAIVAGLTLALMETLADYGTVAFFGVPTFTTGIMRAYHGMGDAVAAAQLALTLLAFVALLVLLEKYSRRKLRYFSGSSRRSHSRVQLTGRNAGLAILVCALPPLLGFGVPGLTLLWWGLTDARDQWADLVPHALSSFGLASAAALLLVGSALALGYAERTAPSRLTRGLTQIAGLGYALPGTIIAVGVLIPLAQADQWLFLFFRDHLGVNVGLPLTGTVAAVLVAYGARFTAVSLGAITSGLGRIKPSLDEAATLLGYRPLQIVRRVHVPLMRGAVLTSALVVFVDVLKELPATLILRPFDFNTLAVRAYELASDERLLDAAPASLMIVAVGLIPVVYLNRSVSEAKY</sequence>
<evidence type="ECO:0000256" key="4">
    <source>
        <dbReference type="ARBA" id="ARBA00022519"/>
    </source>
</evidence>
<dbReference type="Gene3D" id="1.10.3720.10">
    <property type="entry name" value="MetI-like"/>
    <property type="match status" value="2"/>
</dbReference>
<dbReference type="OrthoDB" id="9790211at2"/>
<evidence type="ECO:0000313" key="11">
    <source>
        <dbReference type="Proteomes" id="UP000388235"/>
    </source>
</evidence>
<feature type="transmembrane region" description="Helical" evidence="8">
    <location>
        <begin position="427"/>
        <end position="444"/>
    </location>
</feature>
<evidence type="ECO:0000256" key="5">
    <source>
        <dbReference type="ARBA" id="ARBA00022692"/>
    </source>
</evidence>
<dbReference type="InterPro" id="IPR000515">
    <property type="entry name" value="MetI-like"/>
</dbReference>
<dbReference type="KEGG" id="llp:GH975_11560"/>
<feature type="domain" description="ABC transmembrane type-1" evidence="9">
    <location>
        <begin position="22"/>
        <end position="218"/>
    </location>
</feature>
<evidence type="ECO:0000256" key="6">
    <source>
        <dbReference type="ARBA" id="ARBA00022989"/>
    </source>
</evidence>
<evidence type="ECO:0000256" key="7">
    <source>
        <dbReference type="ARBA" id="ARBA00023136"/>
    </source>
</evidence>
<evidence type="ECO:0000313" key="10">
    <source>
        <dbReference type="EMBL" id="QGG81349.1"/>
    </source>
</evidence>
<feature type="transmembrane region" description="Helical" evidence="8">
    <location>
        <begin position="369"/>
        <end position="394"/>
    </location>
</feature>
<dbReference type="CDD" id="cd06261">
    <property type="entry name" value="TM_PBP2"/>
    <property type="match status" value="2"/>
</dbReference>
<name>A0A5Q2Q972_9GAMM</name>
<evidence type="ECO:0000259" key="9">
    <source>
        <dbReference type="PROSITE" id="PS50928"/>
    </source>
</evidence>